<name>A0AAV7I1B3_COTGL</name>
<evidence type="ECO:0000313" key="2">
    <source>
        <dbReference type="Proteomes" id="UP000826195"/>
    </source>
</evidence>
<protein>
    <submittedName>
        <fullName evidence="1">Uncharacterized protein</fullName>
    </submittedName>
</protein>
<dbReference type="EMBL" id="JAHXZJ010002609">
    <property type="protein sequence ID" value="KAH0540957.1"/>
    <property type="molecule type" value="Genomic_DNA"/>
</dbReference>
<dbReference type="AlphaFoldDB" id="A0AAV7I1B3"/>
<reference evidence="1 2" key="1">
    <citation type="journal article" date="2021" name="J. Hered.">
        <title>A chromosome-level genome assembly of the parasitoid wasp, Cotesia glomerata (Hymenoptera: Braconidae).</title>
        <authorList>
            <person name="Pinto B.J."/>
            <person name="Weis J.J."/>
            <person name="Gamble T."/>
            <person name="Ode P.J."/>
            <person name="Paul R."/>
            <person name="Zaspel J.M."/>
        </authorList>
    </citation>
    <scope>NUCLEOTIDE SEQUENCE [LARGE SCALE GENOMIC DNA]</scope>
    <source>
        <strain evidence="1">CgM1</strain>
    </source>
</reference>
<sequence length="195" mass="22350">MIDIYYSGGGCVSKETLCIFSAERCGSGNSIEDVINKSQMRHRNFIMQITFPCETELVQKFHLYKRARESRSGLKFKEIRPLPMDSARPFNPFAILYRYPMIAPRSSLYACTVYQRGARFPTITCQLTFTTVILRNSSFPTRSLLGATRKPTVCTAQTRSKDMKERKLGLYTYASRRKSSNITVYLVPTMLGYTQ</sequence>
<keyword evidence="2" id="KW-1185">Reference proteome</keyword>
<comment type="caution">
    <text evidence="1">The sequence shown here is derived from an EMBL/GenBank/DDBJ whole genome shotgun (WGS) entry which is preliminary data.</text>
</comment>
<evidence type="ECO:0000313" key="1">
    <source>
        <dbReference type="EMBL" id="KAH0540957.1"/>
    </source>
</evidence>
<gene>
    <name evidence="1" type="ORF">KQX54_020659</name>
</gene>
<dbReference type="Proteomes" id="UP000826195">
    <property type="component" value="Unassembled WGS sequence"/>
</dbReference>
<proteinExistence type="predicted"/>
<organism evidence="1 2">
    <name type="scientific">Cotesia glomerata</name>
    <name type="common">Lepidopteran parasitic wasp</name>
    <name type="synonym">Apanteles glomeratus</name>
    <dbReference type="NCBI Taxonomy" id="32391"/>
    <lineage>
        <taxon>Eukaryota</taxon>
        <taxon>Metazoa</taxon>
        <taxon>Ecdysozoa</taxon>
        <taxon>Arthropoda</taxon>
        <taxon>Hexapoda</taxon>
        <taxon>Insecta</taxon>
        <taxon>Pterygota</taxon>
        <taxon>Neoptera</taxon>
        <taxon>Endopterygota</taxon>
        <taxon>Hymenoptera</taxon>
        <taxon>Apocrita</taxon>
        <taxon>Ichneumonoidea</taxon>
        <taxon>Braconidae</taxon>
        <taxon>Microgastrinae</taxon>
        <taxon>Cotesia</taxon>
    </lineage>
</organism>
<accession>A0AAV7I1B3</accession>